<protein>
    <recommendedName>
        <fullName evidence="3">DUF3460 family protein</fullName>
    </recommendedName>
</protein>
<dbReference type="RefSeq" id="WP_184041524.1">
    <property type="nucleotide sequence ID" value="NZ_JACHHY010000025.1"/>
</dbReference>
<evidence type="ECO:0000313" key="2">
    <source>
        <dbReference type="Proteomes" id="UP000575898"/>
    </source>
</evidence>
<organism evidence="1 2">
    <name type="scientific">Chitinivorax tropicus</name>
    <dbReference type="NCBI Taxonomy" id="714531"/>
    <lineage>
        <taxon>Bacteria</taxon>
        <taxon>Pseudomonadati</taxon>
        <taxon>Pseudomonadota</taxon>
        <taxon>Betaproteobacteria</taxon>
        <taxon>Chitinivorax</taxon>
    </lineage>
</organism>
<dbReference type="Pfam" id="PF11943">
    <property type="entry name" value="DUF3460"/>
    <property type="match status" value="1"/>
</dbReference>
<gene>
    <name evidence="1" type="ORF">HNQ59_003431</name>
</gene>
<dbReference type="AlphaFoldDB" id="A0A840MSH3"/>
<keyword evidence="2" id="KW-1185">Reference proteome</keyword>
<comment type="caution">
    <text evidence="1">The sequence shown here is derived from an EMBL/GenBank/DDBJ whole genome shotgun (WGS) entry which is preliminary data.</text>
</comment>
<dbReference type="InterPro" id="IPR021853">
    <property type="entry name" value="DUF3460"/>
</dbReference>
<evidence type="ECO:0008006" key="3">
    <source>
        <dbReference type="Google" id="ProtNLM"/>
    </source>
</evidence>
<accession>A0A840MSH3</accession>
<dbReference type="Proteomes" id="UP000575898">
    <property type="component" value="Unassembled WGS sequence"/>
</dbReference>
<name>A0A840MSH3_9PROT</name>
<dbReference type="EMBL" id="JACHHY010000025">
    <property type="protein sequence ID" value="MBB5020117.1"/>
    <property type="molecule type" value="Genomic_DNA"/>
</dbReference>
<reference evidence="1 2" key="1">
    <citation type="submission" date="2020-08" db="EMBL/GenBank/DDBJ databases">
        <title>Genomic Encyclopedia of Type Strains, Phase IV (KMG-IV): sequencing the most valuable type-strain genomes for metagenomic binning, comparative biology and taxonomic classification.</title>
        <authorList>
            <person name="Goeker M."/>
        </authorList>
    </citation>
    <scope>NUCLEOTIDE SEQUENCE [LARGE SCALE GENOMIC DNA]</scope>
    <source>
        <strain evidence="1 2">DSM 27165</strain>
    </source>
</reference>
<proteinExistence type="predicted"/>
<evidence type="ECO:0000313" key="1">
    <source>
        <dbReference type="EMBL" id="MBB5020117.1"/>
    </source>
</evidence>
<sequence>MAIDREYVSEFTQFMNGFLDKNPEVKQSQQANRATWWDREIDRDLYRRFSESREKQKPYVYQPD</sequence>